<dbReference type="Proteomes" id="UP000094426">
    <property type="component" value="Unassembled WGS sequence"/>
</dbReference>
<keyword evidence="1" id="KW-0472">Membrane</keyword>
<dbReference type="AlphaFoldDB" id="A0A1E2SM46"/>
<keyword evidence="1" id="KW-1133">Transmembrane helix</keyword>
<feature type="transmembrane region" description="Helical" evidence="1">
    <location>
        <begin position="76"/>
        <end position="94"/>
    </location>
</feature>
<comment type="caution">
    <text evidence="2">The sequence shown here is derived from an EMBL/GenBank/DDBJ whole genome shotgun (WGS) entry which is preliminary data.</text>
</comment>
<dbReference type="RefSeq" id="WP_011185210.1">
    <property type="nucleotide sequence ID" value="NZ_LNZG01000004.1"/>
</dbReference>
<protein>
    <submittedName>
        <fullName evidence="2">Uncharacterized protein</fullName>
    </submittedName>
</protein>
<feature type="transmembrane region" description="Helical" evidence="1">
    <location>
        <begin position="45"/>
        <end position="69"/>
    </location>
</feature>
<sequence>MLLRVLAGVLTVVLTALGWPAFVRSQLATAGPSLTAVEQSQAEGAIGVAVGVFAAGLVFYSVLALLVFAGSNWARIASMSYSALLIVVAAIDFFNGGPQATLSVNALGLPLDILVVLALSSQGARLWARRLRPGSRGERRLHNHPFAHLDPETPAITRS</sequence>
<gene>
    <name evidence="2" type="ORF">ATY41_07565</name>
</gene>
<reference evidence="2 3" key="1">
    <citation type="submission" date="2015-11" db="EMBL/GenBank/DDBJ databases">
        <authorList>
            <person name="Zhang Y."/>
            <person name="Guo Z."/>
        </authorList>
    </citation>
    <scope>NUCLEOTIDE SEQUENCE [LARGE SCALE GENOMIC DNA]</scope>
    <source>
        <strain evidence="3">gdw1</strain>
    </source>
</reference>
<organism evidence="2 3">
    <name type="scientific">Leifsonia xyli subsp. xyli</name>
    <dbReference type="NCBI Taxonomy" id="59736"/>
    <lineage>
        <taxon>Bacteria</taxon>
        <taxon>Bacillati</taxon>
        <taxon>Actinomycetota</taxon>
        <taxon>Actinomycetes</taxon>
        <taxon>Micrococcales</taxon>
        <taxon>Microbacteriaceae</taxon>
        <taxon>Leifsonia</taxon>
    </lineage>
</organism>
<name>A0A1E2SM46_LEIXY</name>
<accession>A0A1E2SM46</accession>
<dbReference type="OMA" id="FFAWSAR"/>
<keyword evidence="1" id="KW-0812">Transmembrane</keyword>
<dbReference type="OrthoDB" id="3725455at2"/>
<proteinExistence type="predicted"/>
<dbReference type="EMBL" id="LNZG01000004">
    <property type="protein sequence ID" value="ODA90915.1"/>
    <property type="molecule type" value="Genomic_DNA"/>
</dbReference>
<feature type="transmembrane region" description="Helical" evidence="1">
    <location>
        <begin position="106"/>
        <end position="128"/>
    </location>
</feature>
<evidence type="ECO:0000313" key="3">
    <source>
        <dbReference type="Proteomes" id="UP000094426"/>
    </source>
</evidence>
<evidence type="ECO:0000256" key="1">
    <source>
        <dbReference type="SAM" id="Phobius"/>
    </source>
</evidence>
<evidence type="ECO:0000313" key="2">
    <source>
        <dbReference type="EMBL" id="ODA90915.1"/>
    </source>
</evidence>